<accession>A0A179D264</accession>
<dbReference type="AlphaFoldDB" id="A0A179D264"/>
<organism evidence="1 2">
    <name type="scientific">Bibersteinia trehalosi Y31</name>
    <dbReference type="NCBI Taxonomy" id="1261658"/>
    <lineage>
        <taxon>Bacteria</taxon>
        <taxon>Pseudomonadati</taxon>
        <taxon>Pseudomonadota</taxon>
        <taxon>Gammaproteobacteria</taxon>
        <taxon>Pasteurellales</taxon>
        <taxon>Pasteurellaceae</taxon>
        <taxon>Bibersteinia</taxon>
    </lineage>
</organism>
<gene>
    <name evidence="1" type="ORF">F480_04280</name>
</gene>
<proteinExistence type="predicted"/>
<reference evidence="1 2" key="1">
    <citation type="submission" date="2014-01" db="EMBL/GenBank/DDBJ databases">
        <authorList>
            <person name="Zuccon D."/>
        </authorList>
    </citation>
    <scope>NUCLEOTIDE SEQUENCE [LARGE SCALE GENOMIC DNA]</scope>
    <source>
        <strain evidence="1 2">Y31</strain>
    </source>
</reference>
<protein>
    <submittedName>
        <fullName evidence="1">Uncharacterized protein</fullName>
    </submittedName>
</protein>
<dbReference type="RefSeq" id="WP_064318308.1">
    <property type="nucleotide sequence ID" value="NZ_JACI01000001.1"/>
</dbReference>
<name>A0A179D264_BIBTR</name>
<dbReference type="EMBL" id="JACI01000001">
    <property type="protein sequence ID" value="OAQ15837.1"/>
    <property type="molecule type" value="Genomic_DNA"/>
</dbReference>
<evidence type="ECO:0000313" key="1">
    <source>
        <dbReference type="EMBL" id="OAQ15837.1"/>
    </source>
</evidence>
<evidence type="ECO:0000313" key="2">
    <source>
        <dbReference type="Proteomes" id="UP000078358"/>
    </source>
</evidence>
<dbReference type="PATRIC" id="fig|1261658.3.peg.861"/>
<dbReference type="Proteomes" id="UP000078358">
    <property type="component" value="Unassembled WGS sequence"/>
</dbReference>
<sequence length="87" mass="10083">MSKQTKAIVFIINRNLIFALATMIVNLKHTNSCLCKNIIVYHADLTQEDIDSIHKLQSNNIQFVVYTYSQWISEHSQPQSILSEKFI</sequence>
<comment type="caution">
    <text evidence="1">The sequence shown here is derived from an EMBL/GenBank/DDBJ whole genome shotgun (WGS) entry which is preliminary data.</text>
</comment>